<dbReference type="Pfam" id="PF00437">
    <property type="entry name" value="T2SSE"/>
    <property type="match status" value="1"/>
</dbReference>
<dbReference type="GO" id="GO:0016887">
    <property type="term" value="F:ATP hydrolysis activity"/>
    <property type="evidence" value="ECO:0007669"/>
    <property type="project" value="TreeGrafter"/>
</dbReference>
<proteinExistence type="inferred from homology"/>
<evidence type="ECO:0000256" key="3">
    <source>
        <dbReference type="ARBA" id="ARBA00022840"/>
    </source>
</evidence>
<dbReference type="Gene3D" id="3.30.450.90">
    <property type="match status" value="1"/>
</dbReference>
<reference evidence="5 6" key="1">
    <citation type="submission" date="2018-06" db="EMBL/GenBank/DDBJ databases">
        <title>The draft genome sequences of strains SCU63 and S1.</title>
        <authorList>
            <person name="Gan L."/>
        </authorList>
    </citation>
    <scope>NUCLEOTIDE SEQUENCE [LARGE SCALE GENOMIC DNA]</scope>
    <source>
        <strain evidence="5 6">SCU63</strain>
    </source>
</reference>
<evidence type="ECO:0000313" key="6">
    <source>
        <dbReference type="Proteomes" id="UP000251002"/>
    </source>
</evidence>
<dbReference type="PROSITE" id="PS00662">
    <property type="entry name" value="T2SP_E"/>
    <property type="match status" value="1"/>
</dbReference>
<dbReference type="SUPFAM" id="SSF52540">
    <property type="entry name" value="P-loop containing nucleoside triphosphate hydrolases"/>
    <property type="match status" value="1"/>
</dbReference>
<dbReference type="EMBL" id="QLZR01000004">
    <property type="protein sequence ID" value="RAZ76553.1"/>
    <property type="molecule type" value="Genomic_DNA"/>
</dbReference>
<dbReference type="SUPFAM" id="SSF160246">
    <property type="entry name" value="EspE N-terminal domain-like"/>
    <property type="match status" value="1"/>
</dbReference>
<evidence type="ECO:0000256" key="1">
    <source>
        <dbReference type="ARBA" id="ARBA00006611"/>
    </source>
</evidence>
<evidence type="ECO:0000259" key="4">
    <source>
        <dbReference type="PROSITE" id="PS00662"/>
    </source>
</evidence>
<dbReference type="Gene3D" id="3.40.50.300">
    <property type="entry name" value="P-loop containing nucleotide triphosphate hydrolases"/>
    <property type="match status" value="1"/>
</dbReference>
<dbReference type="FunFam" id="3.30.450.90:FF:000001">
    <property type="entry name" value="Type II secretion system ATPase GspE"/>
    <property type="match status" value="1"/>
</dbReference>
<name>A0A365KTP6_9BACL</name>
<dbReference type="InterPro" id="IPR037257">
    <property type="entry name" value="T2SS_E_N_sf"/>
</dbReference>
<dbReference type="Gene3D" id="3.30.300.160">
    <property type="entry name" value="Type II secretion system, protein E, N-terminal domain"/>
    <property type="match status" value="1"/>
</dbReference>
<dbReference type="CDD" id="cd01129">
    <property type="entry name" value="PulE-GspE-like"/>
    <property type="match status" value="1"/>
</dbReference>
<keyword evidence="6" id="KW-1185">Reference proteome</keyword>
<sequence length="570" mass="63948">MIKVEIRLILNRYEGGGTLAVRRKKLGDLLIEQGLLTEEELLSVLEGKQTDQKIGDALLQRGIITEQQLIETLEVQLGIPHVTLYRYPFDPKLFNMVPKEVAKRKMLVPLKRENDKLYIAMTDPMDIITIDDLRLTTGFNIEPAIASKDDIMKTIAKYYDEESYDDLLDELPEVTKEQQEELNDLDAPIVRLVNQILSNAVSQKASDVHFDPQENKVLVRYRIDGSLRTERTLPKTMQQMVTARIKILANLDITENRIPQDGRIKTNVDFRPIDLRVSSLPTVFGEKIVMRILDLSANLTDISKLGFNDTNMERFMREIEKPNGIVLISGPTGSGKSSTLYAALNKLNSEEVNIITVEDPVEYQLEGINQIQVNSNVGLTFAAGLRSILRQDPDIVMVGEIRDKETADISIRASLTGHLVLSTIHTNDSIASITRLMDMGIEPFLVTASLNAVVAQRLIRKVCRDCRTVEPATVREKEIFAKRGLTIDVVARGTGCPQCNMTGYRGRMAIHEVLVVDEAMKNIINRNGTAAEIREIAVKNKTIFLIDDGLLKVKEGMTSTEEVLRVAIAE</sequence>
<evidence type="ECO:0000256" key="2">
    <source>
        <dbReference type="ARBA" id="ARBA00022741"/>
    </source>
</evidence>
<accession>A0A365KTP6</accession>
<dbReference type="PANTHER" id="PTHR30258:SF1">
    <property type="entry name" value="PROTEIN TRANSPORT PROTEIN HOFB HOMOLOG"/>
    <property type="match status" value="1"/>
</dbReference>
<dbReference type="FunFam" id="3.40.50.300:FF:000398">
    <property type="entry name" value="Type IV pilus assembly ATPase PilB"/>
    <property type="match status" value="1"/>
</dbReference>
<keyword evidence="3" id="KW-0067">ATP-binding</keyword>
<gene>
    <name evidence="5" type="ORF">DP120_10965</name>
</gene>
<comment type="caution">
    <text evidence="5">The sequence shown here is derived from an EMBL/GenBank/DDBJ whole genome shotgun (WGS) entry which is preliminary data.</text>
</comment>
<keyword evidence="2" id="KW-0547">Nucleotide-binding</keyword>
<dbReference type="InterPro" id="IPR007831">
    <property type="entry name" value="T2SS_GspE_N"/>
</dbReference>
<organism evidence="5 6">
    <name type="scientific">Planococcus halotolerans</name>
    <dbReference type="NCBI Taxonomy" id="2233542"/>
    <lineage>
        <taxon>Bacteria</taxon>
        <taxon>Bacillati</taxon>
        <taxon>Bacillota</taxon>
        <taxon>Bacilli</taxon>
        <taxon>Bacillales</taxon>
        <taxon>Caryophanaceae</taxon>
        <taxon>Planococcus</taxon>
    </lineage>
</organism>
<protein>
    <submittedName>
        <fullName evidence="5">Type II secretion system protein GspE</fullName>
    </submittedName>
</protein>
<dbReference type="PANTHER" id="PTHR30258">
    <property type="entry name" value="TYPE II SECRETION SYSTEM PROTEIN GSPE-RELATED"/>
    <property type="match status" value="1"/>
</dbReference>
<dbReference type="InterPro" id="IPR001482">
    <property type="entry name" value="T2SS/T4SS_dom"/>
</dbReference>
<dbReference type="GO" id="GO:0005886">
    <property type="term" value="C:plasma membrane"/>
    <property type="evidence" value="ECO:0007669"/>
    <property type="project" value="TreeGrafter"/>
</dbReference>
<dbReference type="AlphaFoldDB" id="A0A365KTP6"/>
<dbReference type="FunFam" id="3.30.300.160:FF:000002">
    <property type="entry name" value="Type II secretion system protein E"/>
    <property type="match status" value="1"/>
</dbReference>
<feature type="domain" description="Bacterial type II secretion system protein E" evidence="4">
    <location>
        <begin position="389"/>
        <end position="403"/>
    </location>
</feature>
<dbReference type="InterPro" id="IPR027417">
    <property type="entry name" value="P-loop_NTPase"/>
</dbReference>
<comment type="similarity">
    <text evidence="1">Belongs to the GSP E family.</text>
</comment>
<evidence type="ECO:0000313" key="5">
    <source>
        <dbReference type="EMBL" id="RAZ76553.1"/>
    </source>
</evidence>
<dbReference type="Proteomes" id="UP000251002">
    <property type="component" value="Unassembled WGS sequence"/>
</dbReference>
<dbReference type="Pfam" id="PF05157">
    <property type="entry name" value="MshEN"/>
    <property type="match status" value="1"/>
</dbReference>
<dbReference type="GO" id="GO:0005524">
    <property type="term" value="F:ATP binding"/>
    <property type="evidence" value="ECO:0007669"/>
    <property type="project" value="UniProtKB-KW"/>
</dbReference>